<protein>
    <recommendedName>
        <fullName evidence="8">HMG box domain-containing protein</fullName>
    </recommendedName>
</protein>
<evidence type="ECO:0000256" key="7">
    <source>
        <dbReference type="PROSITE-ProRule" id="PRU00267"/>
    </source>
</evidence>
<comment type="caution">
    <text evidence="9">The sequence shown here is derived from an EMBL/GenBank/DDBJ whole genome shotgun (WGS) entry which is preliminary data.</text>
</comment>
<dbReference type="GO" id="GO:0010485">
    <property type="term" value="F:histone H4 acetyltransferase activity"/>
    <property type="evidence" value="ECO:0007669"/>
    <property type="project" value="InterPro"/>
</dbReference>
<feature type="domain" description="HMG box" evidence="8">
    <location>
        <begin position="25"/>
        <end position="93"/>
    </location>
</feature>
<dbReference type="InterPro" id="IPR036910">
    <property type="entry name" value="HMG_box_dom_sf"/>
</dbReference>
<evidence type="ECO:0000313" key="10">
    <source>
        <dbReference type="Proteomes" id="UP000193560"/>
    </source>
</evidence>
<accession>A0A1X2IE59</accession>
<dbReference type="Gene3D" id="1.10.30.10">
    <property type="entry name" value="High mobility group box domain"/>
    <property type="match status" value="1"/>
</dbReference>
<feature type="non-terminal residue" evidence="9">
    <location>
        <position position="330"/>
    </location>
</feature>
<dbReference type="AlphaFoldDB" id="A0A1X2IE59"/>
<dbReference type="STRING" id="90262.A0A1X2IE59"/>
<keyword evidence="10" id="KW-1185">Reference proteome</keyword>
<evidence type="ECO:0000256" key="5">
    <source>
        <dbReference type="ARBA" id="ARBA00023242"/>
    </source>
</evidence>
<keyword evidence="7" id="KW-0238">DNA-binding</keyword>
<dbReference type="InterPro" id="IPR009071">
    <property type="entry name" value="HMG_box_dom"/>
</dbReference>
<dbReference type="GO" id="GO:0003677">
    <property type="term" value="F:DNA binding"/>
    <property type="evidence" value="ECO:0007669"/>
    <property type="project" value="UniProtKB-UniRule"/>
</dbReference>
<dbReference type="PROSITE" id="PS50118">
    <property type="entry name" value="HMG_BOX_2"/>
    <property type="match status" value="1"/>
</dbReference>
<proteinExistence type="predicted"/>
<keyword evidence="6" id="KW-0012">Acyltransferase</keyword>
<dbReference type="CDD" id="cd01389">
    <property type="entry name" value="HMG-box_ROX1-like"/>
    <property type="match status" value="1"/>
</dbReference>
<evidence type="ECO:0000256" key="2">
    <source>
        <dbReference type="ARBA" id="ARBA00004496"/>
    </source>
</evidence>
<evidence type="ECO:0000256" key="3">
    <source>
        <dbReference type="ARBA" id="ARBA00022490"/>
    </source>
</evidence>
<dbReference type="GO" id="GO:0005737">
    <property type="term" value="C:cytoplasm"/>
    <property type="evidence" value="ECO:0007669"/>
    <property type="project" value="UniProtKB-SubCell"/>
</dbReference>
<dbReference type="InterPro" id="IPR039949">
    <property type="entry name" value="NAA40"/>
</dbReference>
<evidence type="ECO:0000256" key="1">
    <source>
        <dbReference type="ARBA" id="ARBA00004123"/>
    </source>
</evidence>
<evidence type="ECO:0000256" key="6">
    <source>
        <dbReference type="ARBA" id="ARBA00023315"/>
    </source>
</evidence>
<gene>
    <name evidence="9" type="ORF">BCR42DRAFT_492591</name>
</gene>
<evidence type="ECO:0000256" key="4">
    <source>
        <dbReference type="ARBA" id="ARBA00022679"/>
    </source>
</evidence>
<feature type="DNA-binding region" description="HMG box" evidence="7">
    <location>
        <begin position="25"/>
        <end position="93"/>
    </location>
</feature>
<dbReference type="SUPFAM" id="SSF47095">
    <property type="entry name" value="HMG-box"/>
    <property type="match status" value="1"/>
</dbReference>
<dbReference type="Proteomes" id="UP000193560">
    <property type="component" value="Unassembled WGS sequence"/>
</dbReference>
<dbReference type="GO" id="GO:1990189">
    <property type="term" value="F:protein N-terminal-serine acetyltransferase activity"/>
    <property type="evidence" value="ECO:0007669"/>
    <property type="project" value="TreeGrafter"/>
</dbReference>
<dbReference type="PANTHER" id="PTHR20531:SF1">
    <property type="entry name" value="N-ALPHA-ACETYLTRANSFERASE 40"/>
    <property type="match status" value="1"/>
</dbReference>
<dbReference type="OrthoDB" id="6247875at2759"/>
<dbReference type="PANTHER" id="PTHR20531">
    <property type="entry name" value="N-ALPHA-ACETYLTRANSFERASE 40"/>
    <property type="match status" value="1"/>
</dbReference>
<keyword evidence="4" id="KW-0808">Transferase</keyword>
<organism evidence="9 10">
    <name type="scientific">Absidia repens</name>
    <dbReference type="NCBI Taxonomy" id="90262"/>
    <lineage>
        <taxon>Eukaryota</taxon>
        <taxon>Fungi</taxon>
        <taxon>Fungi incertae sedis</taxon>
        <taxon>Mucoromycota</taxon>
        <taxon>Mucoromycotina</taxon>
        <taxon>Mucoromycetes</taxon>
        <taxon>Mucorales</taxon>
        <taxon>Cunninghamellaceae</taxon>
        <taxon>Absidia</taxon>
    </lineage>
</organism>
<dbReference type="GO" id="GO:0005634">
    <property type="term" value="C:nucleus"/>
    <property type="evidence" value="ECO:0007669"/>
    <property type="project" value="UniProtKB-SubCell"/>
</dbReference>
<evidence type="ECO:0000313" key="9">
    <source>
        <dbReference type="EMBL" id="ORZ14806.1"/>
    </source>
</evidence>
<comment type="subcellular location">
    <subcellularLocation>
        <location evidence="2">Cytoplasm</location>
    </subcellularLocation>
    <subcellularLocation>
        <location evidence="1">Nucleus</location>
    </subcellularLocation>
</comment>
<reference evidence="9 10" key="1">
    <citation type="submission" date="2016-07" db="EMBL/GenBank/DDBJ databases">
        <title>Pervasive Adenine N6-methylation of Active Genes in Fungi.</title>
        <authorList>
            <consortium name="DOE Joint Genome Institute"/>
            <person name="Mondo S.J."/>
            <person name="Dannebaum R.O."/>
            <person name="Kuo R.C."/>
            <person name="Labutti K."/>
            <person name="Haridas S."/>
            <person name="Kuo A."/>
            <person name="Salamov A."/>
            <person name="Ahrendt S.R."/>
            <person name="Lipzen A."/>
            <person name="Sullivan W."/>
            <person name="Andreopoulos W.B."/>
            <person name="Clum A."/>
            <person name="Lindquist E."/>
            <person name="Daum C."/>
            <person name="Ramamoorthy G.K."/>
            <person name="Gryganskyi A."/>
            <person name="Culley D."/>
            <person name="Magnuson J.K."/>
            <person name="James T.Y."/>
            <person name="O'Malley M.A."/>
            <person name="Stajich J.E."/>
            <person name="Spatafora J.W."/>
            <person name="Visel A."/>
            <person name="Grigoriev I.V."/>
        </authorList>
    </citation>
    <scope>NUCLEOTIDE SEQUENCE [LARGE SCALE GENOMIC DNA]</scope>
    <source>
        <strain evidence="9 10">NRRL 1336</strain>
    </source>
</reference>
<dbReference type="GO" id="GO:0043998">
    <property type="term" value="F:histone H2A acetyltransferase activity"/>
    <property type="evidence" value="ECO:0007669"/>
    <property type="project" value="InterPro"/>
</dbReference>
<dbReference type="SMART" id="SM00398">
    <property type="entry name" value="HMG"/>
    <property type="match status" value="1"/>
</dbReference>
<name>A0A1X2IE59_9FUNG</name>
<keyword evidence="5 7" id="KW-0539">Nucleus</keyword>
<evidence type="ECO:0000259" key="8">
    <source>
        <dbReference type="PROSITE" id="PS50118"/>
    </source>
</evidence>
<dbReference type="Pfam" id="PF00505">
    <property type="entry name" value="HMG_box"/>
    <property type="match status" value="1"/>
</dbReference>
<dbReference type="Gene3D" id="3.40.630.30">
    <property type="match status" value="1"/>
</dbReference>
<keyword evidence="3" id="KW-0963">Cytoplasm</keyword>
<dbReference type="EMBL" id="MCGE01000014">
    <property type="protein sequence ID" value="ORZ14806.1"/>
    <property type="molecule type" value="Genomic_DNA"/>
</dbReference>
<sequence>MTLTGFYLLPTFVKTPRLLQQHTKIGRPINCFMAFRLEKHREISSQSPGLNHRDISKIIAKWWKEATDIEKAPYRAIAEKAKAEHAKKNLNVKYDLTIVERMLLHVNKSPMLKRTFENNGLVKKTMKKQTAKAKPLFTRQVPAAAVALAPMFYDNFIYDNEMIPTDAISDCTLPSSQFNTVDLVPEFSSLELFNIPDYVNLQMLSLDNSSFIGIHHADANRQIGFGEQLDDNENNNKKMGRSRADKQPRFLHLNTRNRDAQLESHIDYYHASTLPPSLVDWTFQLTKKNLHHLYVASNDGWSESGKKAELQAPEARYLVARSTQDTTDLK</sequence>